<dbReference type="PANTHER" id="PTHR15396:SF1">
    <property type="entry name" value="RIBONUCLEASE P PROTEIN SUBUNIT P40"/>
    <property type="match status" value="1"/>
</dbReference>
<sequence>MGLLTSDLPPAKCFLAIAENTGTFPLKLIESHNGSKQVDLITTSTTFNSSIKSLTAGLGSLHTYTIKCELRTFLSNDFLDNWIRKSGINIILISETRLDHEDVYSIIDGQLVLSFTKDTYYKAGLLGQKSKSSKSRFIVKYDLRDPKLYESKSFERLRWASENTLTDQLPFAFTIHTSLTPAPDFSNARYTEIKPIVRTIPKAAIPKFRIPEKDGNVSSEVYKEEVQEWASSCYEWSSLVTLESPQVHVHSNVDSYLSTYSLLDPEDTPDDITLVTWKNGPIPRSYVLALFENLKETPSNSWYMVNVMGIEDIPIAWGSKEHNFLTSGENNYSVTKLMDNKILSLKIVNGKDL</sequence>
<dbReference type="GO" id="GO:0000447">
    <property type="term" value="P:endonucleolytic cleavage in ITS1 to separate SSU-rRNA from 5.8S rRNA and LSU-rRNA from tricistronic rRNA transcript (SSU-rRNA, 5.8S rRNA, LSU-rRNA)"/>
    <property type="evidence" value="ECO:0007669"/>
    <property type="project" value="TreeGrafter"/>
</dbReference>
<gene>
    <name evidence="1" type="ORF">AWJ20_2796</name>
</gene>
<dbReference type="InterPro" id="IPR013893">
    <property type="entry name" value="RNase_P_Rpp40"/>
</dbReference>
<dbReference type="Pfam" id="PF08584">
    <property type="entry name" value="Ribonuc_P_40"/>
    <property type="match status" value="1"/>
</dbReference>
<dbReference type="Proteomes" id="UP000189580">
    <property type="component" value="Chromosome b"/>
</dbReference>
<proteinExistence type="predicted"/>
<dbReference type="PANTHER" id="PTHR15396">
    <property type="entry name" value="RIBONUCLEASE P PROTEIN SUBUNIT P40"/>
    <property type="match status" value="1"/>
</dbReference>
<dbReference type="GO" id="GO:0030681">
    <property type="term" value="C:multimeric ribonuclease P complex"/>
    <property type="evidence" value="ECO:0007669"/>
    <property type="project" value="TreeGrafter"/>
</dbReference>
<dbReference type="OrthoDB" id="63112at2759"/>
<dbReference type="GO" id="GO:0001682">
    <property type="term" value="P:tRNA 5'-leader removal"/>
    <property type="evidence" value="ECO:0007669"/>
    <property type="project" value="InterPro"/>
</dbReference>
<reference evidence="1 2" key="1">
    <citation type="submission" date="2016-02" db="EMBL/GenBank/DDBJ databases">
        <title>Complete genome sequence and transcriptome regulation of the pentose utilising yeast Sugiyamaella lignohabitans.</title>
        <authorList>
            <person name="Bellasio M."/>
            <person name="Peymann A."/>
            <person name="Valli M."/>
            <person name="Sipitzky M."/>
            <person name="Graf A."/>
            <person name="Sauer M."/>
            <person name="Marx H."/>
            <person name="Mattanovich D."/>
        </authorList>
    </citation>
    <scope>NUCLEOTIDE SEQUENCE [LARGE SCALE GENOMIC DNA]</scope>
    <source>
        <strain evidence="1 2">CBS 10342</strain>
    </source>
</reference>
<keyword evidence="2" id="KW-1185">Reference proteome</keyword>
<dbReference type="EMBL" id="CP014503">
    <property type="protein sequence ID" value="ANB15172.1"/>
    <property type="molecule type" value="Genomic_DNA"/>
</dbReference>
<dbReference type="KEGG" id="slb:AWJ20_2796"/>
<evidence type="ECO:0000313" key="2">
    <source>
        <dbReference type="Proteomes" id="UP000189580"/>
    </source>
</evidence>
<dbReference type="GO" id="GO:0004526">
    <property type="term" value="F:ribonuclease P activity"/>
    <property type="evidence" value="ECO:0007669"/>
    <property type="project" value="TreeGrafter"/>
</dbReference>
<organism evidence="1 2">
    <name type="scientific">Sugiyamaella lignohabitans</name>
    <dbReference type="NCBI Taxonomy" id="796027"/>
    <lineage>
        <taxon>Eukaryota</taxon>
        <taxon>Fungi</taxon>
        <taxon>Dikarya</taxon>
        <taxon>Ascomycota</taxon>
        <taxon>Saccharomycotina</taxon>
        <taxon>Dipodascomycetes</taxon>
        <taxon>Dipodascales</taxon>
        <taxon>Trichomonascaceae</taxon>
        <taxon>Sugiyamaella</taxon>
    </lineage>
</organism>
<dbReference type="GeneID" id="30034746"/>
<dbReference type="AlphaFoldDB" id="A0A167FDT2"/>
<name>A0A167FDT2_9ASCO</name>
<evidence type="ECO:0000313" key="1">
    <source>
        <dbReference type="EMBL" id="ANB15172.1"/>
    </source>
</evidence>
<protein>
    <submittedName>
        <fullName evidence="1">Uncharacterized protein</fullName>
    </submittedName>
</protein>
<dbReference type="GO" id="GO:0000171">
    <property type="term" value="F:ribonuclease MRP activity"/>
    <property type="evidence" value="ECO:0007669"/>
    <property type="project" value="TreeGrafter"/>
</dbReference>
<dbReference type="GO" id="GO:0000172">
    <property type="term" value="C:ribonuclease MRP complex"/>
    <property type="evidence" value="ECO:0007669"/>
    <property type="project" value="TreeGrafter"/>
</dbReference>
<accession>A0A167FDT2</accession>
<dbReference type="RefSeq" id="XP_018737649.1">
    <property type="nucleotide sequence ID" value="XM_018879764.1"/>
</dbReference>